<dbReference type="GO" id="GO:0016192">
    <property type="term" value="P:vesicle-mediated transport"/>
    <property type="evidence" value="ECO:0007669"/>
    <property type="project" value="InterPro"/>
</dbReference>
<name>A0A131ZX64_SARSC</name>
<dbReference type="Pfam" id="PF24080">
    <property type="entry name" value="AP3B1_C_2"/>
    <property type="match status" value="1"/>
</dbReference>
<evidence type="ECO:0000313" key="12">
    <source>
        <dbReference type="EMBL" id="KPM03283.1"/>
    </source>
</evidence>
<feature type="domain" description="Clathrin/coatomer adaptor adaptin-like N-terminal" evidence="10">
    <location>
        <begin position="55"/>
        <end position="360"/>
    </location>
</feature>
<protein>
    <recommendedName>
        <fullName evidence="8">AP-3 complex subunit beta</fullName>
    </recommendedName>
</protein>
<dbReference type="EMBL" id="JXLN01004507">
    <property type="protein sequence ID" value="KPM03283.1"/>
    <property type="molecule type" value="Genomic_DNA"/>
</dbReference>
<dbReference type="Pfam" id="PF01602">
    <property type="entry name" value="Adaptin_N"/>
    <property type="match status" value="2"/>
</dbReference>
<dbReference type="InterPro" id="IPR026740">
    <property type="entry name" value="AP3_beta"/>
</dbReference>
<keyword evidence="6 8" id="KW-0472">Membrane</keyword>
<proteinExistence type="inferred from homology"/>
<evidence type="ECO:0000256" key="6">
    <source>
        <dbReference type="ARBA" id="ARBA00023136"/>
    </source>
</evidence>
<organism evidence="12 13">
    <name type="scientific">Sarcoptes scabiei</name>
    <name type="common">Itch mite</name>
    <name type="synonym">Acarus scabiei</name>
    <dbReference type="NCBI Taxonomy" id="52283"/>
    <lineage>
        <taxon>Eukaryota</taxon>
        <taxon>Metazoa</taxon>
        <taxon>Ecdysozoa</taxon>
        <taxon>Arthropoda</taxon>
        <taxon>Chelicerata</taxon>
        <taxon>Arachnida</taxon>
        <taxon>Acari</taxon>
        <taxon>Acariformes</taxon>
        <taxon>Sarcoptiformes</taxon>
        <taxon>Astigmata</taxon>
        <taxon>Psoroptidia</taxon>
        <taxon>Sarcoptoidea</taxon>
        <taxon>Sarcoptidae</taxon>
        <taxon>Sarcoptinae</taxon>
        <taxon>Sarcoptes</taxon>
    </lineage>
</organism>
<dbReference type="InterPro" id="IPR011989">
    <property type="entry name" value="ARM-like"/>
</dbReference>
<evidence type="ECO:0000256" key="3">
    <source>
        <dbReference type="ARBA" id="ARBA00022448"/>
    </source>
</evidence>
<feature type="region of interest" description="Disordered" evidence="9">
    <location>
        <begin position="365"/>
        <end position="387"/>
    </location>
</feature>
<evidence type="ECO:0000259" key="11">
    <source>
        <dbReference type="Pfam" id="PF24080"/>
    </source>
</evidence>
<evidence type="ECO:0000256" key="8">
    <source>
        <dbReference type="PIRNR" id="PIRNR037096"/>
    </source>
</evidence>
<keyword evidence="4" id="KW-0597">Phosphoprotein</keyword>
<dbReference type="InterPro" id="IPR056314">
    <property type="entry name" value="AP3B1/2_C"/>
</dbReference>
<dbReference type="PANTHER" id="PTHR11134">
    <property type="entry name" value="ADAPTOR COMPLEX SUBUNIT BETA FAMILY MEMBER"/>
    <property type="match status" value="1"/>
</dbReference>
<feature type="domain" description="AP-3 complex subunit beta-1/2 C-terminal" evidence="11">
    <location>
        <begin position="911"/>
        <end position="1046"/>
    </location>
</feature>
<sequence>MSGLDLNEVTIASNNELSYGYHNDMVSTSSKHSSSASSTTSGVKSSFFQDSNQDQSRYEDLKQMLESSKESLKLEAMKRIITMVAKGRSAESARGLFPSVVKNVVAKNSELKKLVYLYLTRYAEQEQELALLSIATFQHALKDPNPLIRGSAIRVLSSIRVPMISPIVLIAIRDCANDMSPYVRKTAAHAIPKLVSLDADIKNDVIDIIAKLLADKVSLVLGSAVAAFEEVCPERFDLIHKNFQKLCLLLVDVDEWGQIIIINMLIRYARTQFLNPNRNGSDSWSKIDPDHMLLIRSTKPLLQSRNSGVALAVIQLYISVAPHFEITASLVRPLIRMLHSHYEIQLVILKNIATLTSEEFNANFSHANSNNSEPKTNEQYTQNSQSNECVENNNVDHRRSIEDDSEFQNRSSISHKTIKSLFEPYLKSFFVKANDVTPIKILKLEILTNLCNTGNYVSLVLKEFQAYILNYQDDLEFMSATIESIGQCASRIKEIAPVCLNCLVWLLSNRNETIVAQSIVLIRTQIINKDDSIISMIVKQIVKLMDKISIPQARATIVWIVSEFCDRNHHARKLAPNVLLKIAKSFTQENDFVKLQALNLVAKLHVTMLNDQQSHNTIELQQKEKNRLSLLINFVFNLAKYDLNYDVRDRGRFLKQLITNTELARRILLIPKQVPDVSQRLRFSLQSIQHVSSMPNSKSNENYHDKLSNNQNNSFTNTGYSNLFRFGTLSHFIGKKLPEYNDLPDYPIVAPDPSVHLGASSKISLHQPIIPISYLSTTTKPLIEDQPFRILESTEFVTYKDFLLHSGDDCKISYRFPRINEGVYTLVELFIKNESTEERSNTNKITIAVAEGSSVLFKNIESENNCATLSLIEPGQTRLITLAVDFNESPSLGIDLNINGQHKTKLVAPLGDILYPVKFLNVETFTKEQSKLTGMNEVITKFKAEKRKFASIQELRSCLNEIVLQLANVYTNQHFPIDSKLPKFFYSACTAKYQSLILITIEILIPEEYENQAERLIENSQYILEIKVNCEKMVLGSMMSKMIKDECLKRL</sequence>
<evidence type="ECO:0000256" key="9">
    <source>
        <dbReference type="SAM" id="MobiDB-lite"/>
    </source>
</evidence>
<comment type="subcellular location">
    <subcellularLocation>
        <location evidence="1">Cytoplasmic vesicle</location>
        <location evidence="1">Clathrin-coated vesicle membrane</location>
        <topology evidence="1">Peripheral membrane protein</topology>
        <orientation evidence="1">Cytoplasmic side</orientation>
    </subcellularLocation>
</comment>
<feature type="domain" description="Clathrin/coatomer adaptor adaptin-like N-terminal" evidence="10">
    <location>
        <begin position="412"/>
        <end position="661"/>
    </location>
</feature>
<feature type="region of interest" description="Disordered" evidence="9">
    <location>
        <begin position="28"/>
        <end position="48"/>
    </location>
</feature>
<keyword evidence="5 8" id="KW-0653">Protein transport</keyword>
<dbReference type="InterPro" id="IPR016024">
    <property type="entry name" value="ARM-type_fold"/>
</dbReference>
<comment type="caution">
    <text evidence="12">The sequence shown here is derived from an EMBL/GenBank/DDBJ whole genome shotgun (WGS) entry which is preliminary data.</text>
</comment>
<dbReference type="OrthoDB" id="302453at2759"/>
<evidence type="ECO:0000313" key="13">
    <source>
        <dbReference type="Proteomes" id="UP000616769"/>
    </source>
</evidence>
<feature type="compositionally biased region" description="Polar residues" evidence="9">
    <location>
        <begin position="373"/>
        <end position="387"/>
    </location>
</feature>
<evidence type="ECO:0000259" key="10">
    <source>
        <dbReference type="Pfam" id="PF01602"/>
    </source>
</evidence>
<dbReference type="VEuPathDB" id="VectorBase:SSCA003497"/>
<dbReference type="GO" id="GO:0030665">
    <property type="term" value="C:clathrin-coated vesicle membrane"/>
    <property type="evidence" value="ECO:0007669"/>
    <property type="project" value="UniProtKB-SubCell"/>
</dbReference>
<dbReference type="Gene3D" id="1.25.10.10">
    <property type="entry name" value="Leucine-rich Repeat Variant"/>
    <property type="match status" value="1"/>
</dbReference>
<accession>A0A131ZX64</accession>
<dbReference type="PIRSF" id="PIRSF037096">
    <property type="entry name" value="AP3_complex_beta"/>
    <property type="match status" value="1"/>
</dbReference>
<dbReference type="InterPro" id="IPR026739">
    <property type="entry name" value="AP_beta"/>
</dbReference>
<keyword evidence="3 8" id="KW-0813">Transport</keyword>
<evidence type="ECO:0000256" key="5">
    <source>
        <dbReference type="ARBA" id="ARBA00022927"/>
    </source>
</evidence>
<dbReference type="GO" id="GO:0006886">
    <property type="term" value="P:intracellular protein transport"/>
    <property type="evidence" value="ECO:0007669"/>
    <property type="project" value="InterPro"/>
</dbReference>
<gene>
    <name evidence="12" type="ORF">QR98_0017130</name>
</gene>
<dbReference type="AlphaFoldDB" id="A0A131ZX64"/>
<dbReference type="Proteomes" id="UP000616769">
    <property type="component" value="Unassembled WGS sequence"/>
</dbReference>
<comment type="similarity">
    <text evidence="2 8">Belongs to the adaptor complexes large subunit family.</text>
</comment>
<evidence type="ECO:0000256" key="2">
    <source>
        <dbReference type="ARBA" id="ARBA00006613"/>
    </source>
</evidence>
<dbReference type="InterPro" id="IPR002553">
    <property type="entry name" value="Clathrin/coatomer_adapt-like_N"/>
</dbReference>
<dbReference type="GO" id="GO:0030123">
    <property type="term" value="C:AP-3 adaptor complex"/>
    <property type="evidence" value="ECO:0007669"/>
    <property type="project" value="UniProtKB-UniRule"/>
</dbReference>
<evidence type="ECO:0000256" key="4">
    <source>
        <dbReference type="ARBA" id="ARBA00022553"/>
    </source>
</evidence>
<reference evidence="12 13" key="1">
    <citation type="journal article" date="2015" name="Parasit. Vectors">
        <title>Draft genome of the scabies mite.</title>
        <authorList>
            <person name="Rider S.D.Jr."/>
            <person name="Morgan M.S."/>
            <person name="Arlian L.G."/>
        </authorList>
    </citation>
    <scope>NUCLEOTIDE SEQUENCE [LARGE SCALE GENOMIC DNA]</scope>
    <source>
        <strain evidence="12">Arlian Lab</strain>
    </source>
</reference>
<evidence type="ECO:0000256" key="1">
    <source>
        <dbReference type="ARBA" id="ARBA00004145"/>
    </source>
</evidence>
<evidence type="ECO:0000256" key="7">
    <source>
        <dbReference type="ARBA" id="ARBA00023570"/>
    </source>
</evidence>
<dbReference type="SUPFAM" id="SSF48371">
    <property type="entry name" value="ARM repeat"/>
    <property type="match status" value="1"/>
</dbReference>
<comment type="function">
    <text evidence="7">Subunit of non-clathrin- and clathrin-associated adaptor protein complex 3 (AP-3) that plays a role in protein sorting in the late-Golgi/trans-Golgi network (TGN) and/or endosomes. The AP complexes mediate both the recruitment of clathrin to membranes and the recognition of sorting signals within the cytosolic tails of transmembrane cargo molecules. AP-3 appears to be involved in the sorting of a subset of transmembrane proteins targeted to lysosomes and lysosome-related organelles. In concert with the BLOC-1 complex, AP-3 is required to target cargos into vesicles assembled at cell bodies for delivery into neurites and nerve terminals.</text>
</comment>